<evidence type="ECO:0000256" key="1">
    <source>
        <dbReference type="ARBA" id="ARBA00009374"/>
    </source>
</evidence>
<comment type="caution">
    <text evidence="7">The sequence shown here is derived from an EMBL/GenBank/DDBJ whole genome shotgun (WGS) entry which is preliminary data.</text>
</comment>
<dbReference type="AlphaFoldDB" id="A0AAV8UD06"/>
<dbReference type="PANTHER" id="PTHR46057">
    <property type="entry name" value="FCS-LIKE ZINC FINGER 1-RELATED"/>
    <property type="match status" value="1"/>
</dbReference>
<accession>A0AAV8UD06</accession>
<feature type="zinc finger region" description="FLZ-type" evidence="4">
    <location>
        <begin position="72"/>
        <end position="116"/>
    </location>
</feature>
<evidence type="ECO:0000313" key="8">
    <source>
        <dbReference type="Proteomes" id="UP001159364"/>
    </source>
</evidence>
<comment type="similarity">
    <text evidence="1">Belongs to the FLZ family.</text>
</comment>
<feature type="compositionally biased region" description="Low complexity" evidence="5">
    <location>
        <begin position="31"/>
        <end position="43"/>
    </location>
</feature>
<feature type="domain" description="FLZ-type" evidence="6">
    <location>
        <begin position="72"/>
        <end position="116"/>
    </location>
</feature>
<dbReference type="Proteomes" id="UP001159364">
    <property type="component" value="Linkage Group LG08"/>
</dbReference>
<evidence type="ECO:0000259" key="6">
    <source>
        <dbReference type="PROSITE" id="PS51795"/>
    </source>
</evidence>
<dbReference type="Pfam" id="PF04570">
    <property type="entry name" value="zf-FLZ"/>
    <property type="match status" value="1"/>
</dbReference>
<evidence type="ECO:0000256" key="2">
    <source>
        <dbReference type="ARBA" id="ARBA00022723"/>
    </source>
</evidence>
<keyword evidence="2" id="KW-0479">Metal-binding</keyword>
<sequence length="152" mass="17126">MPMIVRATLYLFPKSTHHSPTLYKLPTKSPVSSRKSARSLVSSTPKPTHLCAQHQSYVMSCYGGYFDHDMPHFLEACFLCRKPLGRNSDIFMYRGNTPFCSKECRQEQIDFDEANEKKSWKMSSSSSRSLQKSDADESSTNKTVQSGTVAVA</sequence>
<gene>
    <name evidence="7" type="ORF">K2173_024975</name>
</gene>
<keyword evidence="3" id="KW-0862">Zinc</keyword>
<reference evidence="7 8" key="1">
    <citation type="submission" date="2021-09" db="EMBL/GenBank/DDBJ databases">
        <title>Genomic insights and catalytic innovation underlie evolution of tropane alkaloids biosynthesis.</title>
        <authorList>
            <person name="Wang Y.-J."/>
            <person name="Tian T."/>
            <person name="Huang J.-P."/>
            <person name="Huang S.-X."/>
        </authorList>
    </citation>
    <scope>NUCLEOTIDE SEQUENCE [LARGE SCALE GENOMIC DNA]</scope>
    <source>
        <strain evidence="7">KIB-2018</strain>
        <tissue evidence="7">Leaf</tissue>
    </source>
</reference>
<dbReference type="PROSITE" id="PS51795">
    <property type="entry name" value="ZF_FLZ"/>
    <property type="match status" value="1"/>
</dbReference>
<feature type="compositionally biased region" description="Low complexity" evidence="5">
    <location>
        <begin position="121"/>
        <end position="132"/>
    </location>
</feature>
<dbReference type="InterPro" id="IPR007650">
    <property type="entry name" value="Zf-FLZ_dom"/>
</dbReference>
<keyword evidence="8" id="KW-1185">Reference proteome</keyword>
<feature type="compositionally biased region" description="Polar residues" evidence="5">
    <location>
        <begin position="138"/>
        <end position="152"/>
    </location>
</feature>
<protein>
    <recommendedName>
        <fullName evidence="6">FLZ-type domain-containing protein</fullName>
    </recommendedName>
</protein>
<evidence type="ECO:0000256" key="4">
    <source>
        <dbReference type="PROSITE-ProRule" id="PRU01131"/>
    </source>
</evidence>
<dbReference type="PANTHER" id="PTHR46057:SF13">
    <property type="entry name" value="FLZ-TYPE DOMAIN-CONTAINING PROTEIN"/>
    <property type="match status" value="1"/>
</dbReference>
<proteinExistence type="inferred from homology"/>
<evidence type="ECO:0000256" key="5">
    <source>
        <dbReference type="SAM" id="MobiDB-lite"/>
    </source>
</evidence>
<feature type="region of interest" description="Disordered" evidence="5">
    <location>
        <begin position="115"/>
        <end position="152"/>
    </location>
</feature>
<evidence type="ECO:0000256" key="3">
    <source>
        <dbReference type="ARBA" id="ARBA00022771"/>
    </source>
</evidence>
<dbReference type="GO" id="GO:0008270">
    <property type="term" value="F:zinc ion binding"/>
    <property type="evidence" value="ECO:0007669"/>
    <property type="project" value="UniProtKB-KW"/>
</dbReference>
<evidence type="ECO:0000313" key="7">
    <source>
        <dbReference type="EMBL" id="KAJ8900335.1"/>
    </source>
</evidence>
<dbReference type="EMBL" id="JAIWQS010000008">
    <property type="protein sequence ID" value="KAJ8900335.1"/>
    <property type="molecule type" value="Genomic_DNA"/>
</dbReference>
<name>A0AAV8UD06_9ROSI</name>
<organism evidence="7 8">
    <name type="scientific">Erythroxylum novogranatense</name>
    <dbReference type="NCBI Taxonomy" id="1862640"/>
    <lineage>
        <taxon>Eukaryota</taxon>
        <taxon>Viridiplantae</taxon>
        <taxon>Streptophyta</taxon>
        <taxon>Embryophyta</taxon>
        <taxon>Tracheophyta</taxon>
        <taxon>Spermatophyta</taxon>
        <taxon>Magnoliopsida</taxon>
        <taxon>eudicotyledons</taxon>
        <taxon>Gunneridae</taxon>
        <taxon>Pentapetalae</taxon>
        <taxon>rosids</taxon>
        <taxon>fabids</taxon>
        <taxon>Malpighiales</taxon>
        <taxon>Erythroxylaceae</taxon>
        <taxon>Erythroxylum</taxon>
    </lineage>
</organism>
<feature type="region of interest" description="Disordered" evidence="5">
    <location>
        <begin position="27"/>
        <end position="46"/>
    </location>
</feature>
<dbReference type="InterPro" id="IPR044533">
    <property type="entry name" value="FLZ1/2/3"/>
</dbReference>
<keyword evidence="3" id="KW-0863">Zinc-finger</keyword>